<dbReference type="GO" id="GO:0006897">
    <property type="term" value="P:endocytosis"/>
    <property type="evidence" value="ECO:0007669"/>
    <property type="project" value="TreeGrafter"/>
</dbReference>
<dbReference type="InterPro" id="IPR000731">
    <property type="entry name" value="SSD"/>
</dbReference>
<evidence type="ECO:0000259" key="8">
    <source>
        <dbReference type="PROSITE" id="PS50156"/>
    </source>
</evidence>
<evidence type="ECO:0000256" key="5">
    <source>
        <dbReference type="ARBA" id="ARBA00023136"/>
    </source>
</evidence>
<reference evidence="9 10" key="1">
    <citation type="submission" date="2013-11" db="EMBL/GenBank/DDBJ databases">
        <title>Draft genome of the bovine lungworm Dictyocaulus viviparus.</title>
        <authorList>
            <person name="Mitreva M."/>
        </authorList>
    </citation>
    <scope>NUCLEOTIDE SEQUENCE [LARGE SCALE GENOMIC DNA]</scope>
    <source>
        <strain evidence="9 10">HannoverDv2000</strain>
    </source>
</reference>
<evidence type="ECO:0000256" key="4">
    <source>
        <dbReference type="ARBA" id="ARBA00022989"/>
    </source>
</evidence>
<dbReference type="Pfam" id="PF02460">
    <property type="entry name" value="Patched"/>
    <property type="match status" value="2"/>
</dbReference>
<name>A0A0D8XF00_DICVI</name>
<feature type="transmembrane region" description="Helical" evidence="7">
    <location>
        <begin position="55"/>
        <end position="74"/>
    </location>
</feature>
<dbReference type="PANTHER" id="PTHR10796">
    <property type="entry name" value="PATCHED-RELATED"/>
    <property type="match status" value="1"/>
</dbReference>
<evidence type="ECO:0000256" key="1">
    <source>
        <dbReference type="ARBA" id="ARBA00004141"/>
    </source>
</evidence>
<evidence type="ECO:0000256" key="2">
    <source>
        <dbReference type="ARBA" id="ARBA00005585"/>
    </source>
</evidence>
<gene>
    <name evidence="9" type="ORF">DICVIV_13009</name>
</gene>
<dbReference type="GO" id="GO:0018996">
    <property type="term" value="P:molting cycle, collagen and cuticulin-based cuticle"/>
    <property type="evidence" value="ECO:0007669"/>
    <property type="project" value="TreeGrafter"/>
</dbReference>
<feature type="domain" description="SSD" evidence="8">
    <location>
        <begin position="289"/>
        <end position="356"/>
    </location>
</feature>
<dbReference type="Gene3D" id="1.20.1640.10">
    <property type="entry name" value="Multidrug efflux transporter AcrB transmembrane domain"/>
    <property type="match status" value="1"/>
</dbReference>
<dbReference type="Proteomes" id="UP000053766">
    <property type="component" value="Unassembled WGS sequence"/>
</dbReference>
<feature type="domain" description="SSD" evidence="8">
    <location>
        <begin position="358"/>
        <end position="419"/>
    </location>
</feature>
<dbReference type="InterPro" id="IPR003392">
    <property type="entry name" value="PTHD_SSD"/>
</dbReference>
<proteinExistence type="inferred from homology"/>
<dbReference type="EMBL" id="KN716929">
    <property type="protein sequence ID" value="KJH41021.1"/>
    <property type="molecule type" value="Genomic_DNA"/>
</dbReference>
<dbReference type="PROSITE" id="PS50156">
    <property type="entry name" value="SSD"/>
    <property type="match status" value="2"/>
</dbReference>
<evidence type="ECO:0000313" key="9">
    <source>
        <dbReference type="EMBL" id="KJH41021.1"/>
    </source>
</evidence>
<keyword evidence="4 7" id="KW-1133">Transmembrane helix</keyword>
<feature type="transmembrane region" description="Helical" evidence="7">
    <location>
        <begin position="285"/>
        <end position="304"/>
    </location>
</feature>
<feature type="transmembrane region" description="Helical" evidence="7">
    <location>
        <begin position="662"/>
        <end position="689"/>
    </location>
</feature>
<dbReference type="AlphaFoldDB" id="A0A0D8XF00"/>
<dbReference type="InterPro" id="IPR051697">
    <property type="entry name" value="Patched_domain-protein"/>
</dbReference>
<dbReference type="PANTHER" id="PTHR10796:SF90">
    <property type="entry name" value="SSD DOMAIN-CONTAINING PROTEIN"/>
    <property type="match status" value="1"/>
</dbReference>
<keyword evidence="10" id="KW-1185">Reference proteome</keyword>
<feature type="transmembrane region" description="Helical" evidence="7">
    <location>
        <begin position="792"/>
        <end position="817"/>
    </location>
</feature>
<accession>A0A0D8XF00</accession>
<evidence type="ECO:0000256" key="3">
    <source>
        <dbReference type="ARBA" id="ARBA00022692"/>
    </source>
</evidence>
<evidence type="ECO:0000256" key="7">
    <source>
        <dbReference type="SAM" id="Phobius"/>
    </source>
</evidence>
<dbReference type="GO" id="GO:0030659">
    <property type="term" value="C:cytoplasmic vesicle membrane"/>
    <property type="evidence" value="ECO:0007669"/>
    <property type="project" value="TreeGrafter"/>
</dbReference>
<dbReference type="SUPFAM" id="SSF82866">
    <property type="entry name" value="Multidrug efflux transporter AcrB transmembrane domain"/>
    <property type="match status" value="2"/>
</dbReference>
<dbReference type="GO" id="GO:0005886">
    <property type="term" value="C:plasma membrane"/>
    <property type="evidence" value="ECO:0007669"/>
    <property type="project" value="TreeGrafter"/>
</dbReference>
<organism evidence="9 10">
    <name type="scientific">Dictyocaulus viviparus</name>
    <name type="common">Bovine lungworm</name>
    <dbReference type="NCBI Taxonomy" id="29172"/>
    <lineage>
        <taxon>Eukaryota</taxon>
        <taxon>Metazoa</taxon>
        <taxon>Ecdysozoa</taxon>
        <taxon>Nematoda</taxon>
        <taxon>Chromadorea</taxon>
        <taxon>Rhabditida</taxon>
        <taxon>Rhabditina</taxon>
        <taxon>Rhabditomorpha</taxon>
        <taxon>Strongyloidea</taxon>
        <taxon>Metastrongylidae</taxon>
        <taxon>Dictyocaulus</taxon>
    </lineage>
</organism>
<dbReference type="OrthoDB" id="6510177at2759"/>
<protein>
    <submittedName>
        <fullName evidence="9">Putative ATP synthase F0, A subunit</fullName>
    </submittedName>
</protein>
<feature type="transmembrane region" description="Helical" evidence="7">
    <location>
        <begin position="316"/>
        <end position="337"/>
    </location>
</feature>
<keyword evidence="6" id="KW-0325">Glycoprotein</keyword>
<feature type="transmembrane region" description="Helical" evidence="7">
    <location>
        <begin position="466"/>
        <end position="485"/>
    </location>
</feature>
<feature type="transmembrane region" description="Helical" evidence="7">
    <location>
        <begin position="393"/>
        <end position="413"/>
    </location>
</feature>
<feature type="transmembrane region" description="Helical" evidence="7">
    <location>
        <begin position="709"/>
        <end position="731"/>
    </location>
</feature>
<comment type="subcellular location">
    <subcellularLocation>
        <location evidence="1">Membrane</location>
        <topology evidence="1">Multi-pass membrane protein</topology>
    </subcellularLocation>
</comment>
<evidence type="ECO:0000313" key="10">
    <source>
        <dbReference type="Proteomes" id="UP000053766"/>
    </source>
</evidence>
<keyword evidence="5 7" id="KW-0472">Membrane</keyword>
<evidence type="ECO:0000256" key="6">
    <source>
        <dbReference type="ARBA" id="ARBA00023180"/>
    </source>
</evidence>
<feature type="transmembrane region" description="Helical" evidence="7">
    <location>
        <begin position="765"/>
        <end position="786"/>
    </location>
</feature>
<keyword evidence="3 7" id="KW-0812">Transmembrane</keyword>
<comment type="similarity">
    <text evidence="2">Belongs to the patched family.</text>
</comment>
<reference evidence="10" key="2">
    <citation type="journal article" date="2016" name="Sci. Rep.">
        <title>Dictyocaulus viviparus genome, variome and transcriptome elucidate lungworm biology and support future intervention.</title>
        <authorList>
            <person name="McNulty S.N."/>
            <person name="Strube C."/>
            <person name="Rosa B.A."/>
            <person name="Martin J.C."/>
            <person name="Tyagi R."/>
            <person name="Choi Y.J."/>
            <person name="Wang Q."/>
            <person name="Hallsworth Pepin K."/>
            <person name="Zhang X."/>
            <person name="Ozersky P."/>
            <person name="Wilson R.K."/>
            <person name="Sternberg P.W."/>
            <person name="Gasser R.B."/>
            <person name="Mitreva M."/>
        </authorList>
    </citation>
    <scope>NUCLEOTIDE SEQUENCE [LARGE SCALE GENOMIC DNA]</scope>
    <source>
        <strain evidence="10">HannoverDv2000</strain>
    </source>
</reference>
<sequence>MASYTACKDSVSNDPSNNVEADRWDSRILSLLIDRVGKFLDIRKHYYRFGRFVGSYPRCFLLGSMLLSLTTYGMNRINFRDVIREGYTALNARSRYETQALREFLNMRSHDINEVMKLKKQLRDLVGLEKKHYYDVNYRSALKNRYYSDLFNLSYPLASVYGYRLPIEQCLYGVKLVDRSKSTNNTRVKRFLFDDNEIEVNLSLPIESQITNMEHVSLIALFLYGNKNTSQKQLALTQWELGMHEYTKRYNKGEINQSSLVEVLVQSNEILNMEITMDNRKMSPYFSGGFILMLSIVIICVLFDSCYHNTLDFGKIIVGIAAILCPLLGITTTFGLLTIFFTNLNSLVMVMPFLIMGVGHVYKECGPSITISSMTNVLSFGIGAVTPTPEIRLFCYATATAILMTYIFHHFLFGPALAIATAYEGPILYDDDVDDFNETNWRDTVNNLLLSCLNIHKIIIQRYDTAVLILIMTIFYWAFALYGIFTMEIRLNSGKILSKDSYLKRPDSLLTSIVWKEHLSPIFLVDTYFDISDKNTTNKFWDLLKELESLPRCKGPPSSHVWLRAFAQKYNKTNSNYPYNVTLYPGRLPSFLKYDKQHFDMTLRYKNDSGRIIVERFLFMLSFTNVTDWSVRIELMTQWRNVISNFITYFMYTMKKESHTSALTVVMMTLLCAIIMRNLVIILTAAASMTSISIGVIGTMSNIGFDLDPVVMVSLLMTIGMSVDYIAHVAYHTQVNFKSVLSETGISRASIIEVTDKVENVVRSVALPMLQSGISTIVCVLPLLFLPTYSSSVFVTAIILVVILGLAHGLLILPTLFTHLPNRVHKSSLCLRRRRNSREISDDSTSTLEGSD</sequence>
<feature type="transmembrane region" description="Helical" evidence="7">
    <location>
        <begin position="344"/>
        <end position="362"/>
    </location>
</feature>